<dbReference type="InterPro" id="IPR013820">
    <property type="entry name" value="ATP_PRibTrfase_cat"/>
</dbReference>
<evidence type="ECO:0000256" key="12">
    <source>
        <dbReference type="ARBA" id="ARBA00022723"/>
    </source>
</evidence>
<keyword evidence="15 18" id="KW-0460">Magnesium</keyword>
<evidence type="ECO:0000256" key="17">
    <source>
        <dbReference type="ARBA" id="ARBA00024861"/>
    </source>
</evidence>
<dbReference type="EC" id="2.4.2.17" evidence="6 18"/>
<dbReference type="Gene3D" id="3.40.190.10">
    <property type="entry name" value="Periplasmic binding protein-like II"/>
    <property type="match status" value="2"/>
</dbReference>
<accession>A0A6J4UE20</accession>
<evidence type="ECO:0000256" key="1">
    <source>
        <dbReference type="ARBA" id="ARBA00000915"/>
    </source>
</evidence>
<comment type="pathway">
    <text evidence="4 18">Amino-acid biosynthesis; L-histidine biosynthesis; L-histidine from 5-phospho-alpha-D-ribose 1-diphosphate: step 1/9.</text>
</comment>
<comment type="activity regulation">
    <text evidence="18">Feedback inhibited by histidine.</text>
</comment>
<keyword evidence="8 18" id="KW-0963">Cytoplasm</keyword>
<dbReference type="Pfam" id="PF01634">
    <property type="entry name" value="HisG"/>
    <property type="match status" value="1"/>
</dbReference>
<dbReference type="PANTHER" id="PTHR21403:SF8">
    <property type="entry name" value="ATP PHOSPHORIBOSYLTRANSFERASE"/>
    <property type="match status" value="1"/>
</dbReference>
<dbReference type="PANTHER" id="PTHR21403">
    <property type="entry name" value="ATP PHOSPHORIBOSYLTRANSFERASE ATP-PRTASE"/>
    <property type="match status" value="1"/>
</dbReference>
<dbReference type="NCBIfam" id="TIGR03455">
    <property type="entry name" value="HisG_C-term"/>
    <property type="match status" value="1"/>
</dbReference>
<comment type="function">
    <text evidence="17 18">Catalyzes the condensation of ATP and 5-phosphoribose 1-diphosphate to form N'-(5'-phosphoribosyl)-ATP (PR-ATP). Has a crucial role in the pathway because the rate of histidine biosynthesis seems to be controlled primarily by regulation of HisG enzymatic activity.</text>
</comment>
<evidence type="ECO:0000256" key="7">
    <source>
        <dbReference type="ARBA" id="ARBA00020998"/>
    </source>
</evidence>
<reference evidence="21" key="1">
    <citation type="submission" date="2020-02" db="EMBL/GenBank/DDBJ databases">
        <authorList>
            <person name="Meier V. D."/>
        </authorList>
    </citation>
    <scope>NUCLEOTIDE SEQUENCE</scope>
    <source>
        <strain evidence="21">AVDCRST_MAG73</strain>
    </source>
</reference>
<dbReference type="InterPro" id="IPR011322">
    <property type="entry name" value="N-reg_PII-like_a/b"/>
</dbReference>
<dbReference type="InterPro" id="IPR015867">
    <property type="entry name" value="N-reg_PII/ATP_PRibTrfase_C"/>
</dbReference>
<evidence type="ECO:0000256" key="6">
    <source>
        <dbReference type="ARBA" id="ARBA00011946"/>
    </source>
</evidence>
<keyword evidence="13 18" id="KW-0547">Nucleotide-binding</keyword>
<feature type="domain" description="ATP phosphoribosyltransferase catalytic" evidence="19">
    <location>
        <begin position="59"/>
        <end position="215"/>
    </location>
</feature>
<dbReference type="Pfam" id="PF08029">
    <property type="entry name" value="HisG_C"/>
    <property type="match status" value="1"/>
</dbReference>
<evidence type="ECO:0000256" key="16">
    <source>
        <dbReference type="ARBA" id="ARBA00023102"/>
    </source>
</evidence>
<organism evidence="21">
    <name type="scientific">uncultured Thermomicrobiales bacterium</name>
    <dbReference type="NCBI Taxonomy" id="1645740"/>
    <lineage>
        <taxon>Bacteria</taxon>
        <taxon>Pseudomonadati</taxon>
        <taxon>Thermomicrobiota</taxon>
        <taxon>Thermomicrobia</taxon>
        <taxon>Thermomicrobiales</taxon>
        <taxon>environmental samples</taxon>
    </lineage>
</organism>
<evidence type="ECO:0000256" key="10">
    <source>
        <dbReference type="ARBA" id="ARBA00022676"/>
    </source>
</evidence>
<evidence type="ECO:0000259" key="19">
    <source>
        <dbReference type="Pfam" id="PF01634"/>
    </source>
</evidence>
<evidence type="ECO:0000313" key="21">
    <source>
        <dbReference type="EMBL" id="CAA9547978.1"/>
    </source>
</evidence>
<dbReference type="HAMAP" id="MF_00079">
    <property type="entry name" value="HisG_Long"/>
    <property type="match status" value="1"/>
</dbReference>
<evidence type="ECO:0000256" key="9">
    <source>
        <dbReference type="ARBA" id="ARBA00022605"/>
    </source>
</evidence>
<name>A0A6J4UE20_9BACT</name>
<keyword evidence="12 18" id="KW-0479">Metal-binding</keyword>
<evidence type="ECO:0000256" key="13">
    <source>
        <dbReference type="ARBA" id="ARBA00022741"/>
    </source>
</evidence>
<dbReference type="GO" id="GO:0000105">
    <property type="term" value="P:L-histidine biosynthetic process"/>
    <property type="evidence" value="ECO:0007669"/>
    <property type="project" value="UniProtKB-UniRule"/>
</dbReference>
<dbReference type="GO" id="GO:0005524">
    <property type="term" value="F:ATP binding"/>
    <property type="evidence" value="ECO:0007669"/>
    <property type="project" value="UniProtKB-KW"/>
</dbReference>
<comment type="cofactor">
    <cofactor evidence="2 18">
        <name>Mg(2+)</name>
        <dbReference type="ChEBI" id="CHEBI:18420"/>
    </cofactor>
</comment>
<dbReference type="FunFam" id="3.30.70.120:FF:000002">
    <property type="entry name" value="ATP phosphoribosyltransferase"/>
    <property type="match status" value="1"/>
</dbReference>
<evidence type="ECO:0000259" key="20">
    <source>
        <dbReference type="Pfam" id="PF08029"/>
    </source>
</evidence>
<dbReference type="Gene3D" id="3.30.70.120">
    <property type="match status" value="1"/>
</dbReference>
<keyword evidence="16 18" id="KW-0368">Histidine biosynthesis</keyword>
<evidence type="ECO:0000256" key="2">
    <source>
        <dbReference type="ARBA" id="ARBA00001946"/>
    </source>
</evidence>
<comment type="subcellular location">
    <subcellularLocation>
        <location evidence="3 18">Cytoplasm</location>
    </subcellularLocation>
</comment>
<evidence type="ECO:0000256" key="8">
    <source>
        <dbReference type="ARBA" id="ARBA00022490"/>
    </source>
</evidence>
<dbReference type="GO" id="GO:0005737">
    <property type="term" value="C:cytoplasm"/>
    <property type="evidence" value="ECO:0007669"/>
    <property type="project" value="UniProtKB-SubCell"/>
</dbReference>
<dbReference type="SUPFAM" id="SSF54913">
    <property type="entry name" value="GlnB-like"/>
    <property type="match status" value="1"/>
</dbReference>
<dbReference type="EMBL" id="CADCWE010000173">
    <property type="protein sequence ID" value="CAA9547978.1"/>
    <property type="molecule type" value="Genomic_DNA"/>
</dbReference>
<dbReference type="SUPFAM" id="SSF53850">
    <property type="entry name" value="Periplasmic binding protein-like II"/>
    <property type="match status" value="1"/>
</dbReference>
<dbReference type="InterPro" id="IPR001348">
    <property type="entry name" value="ATP_PRibTrfase_HisG"/>
</dbReference>
<evidence type="ECO:0000256" key="14">
    <source>
        <dbReference type="ARBA" id="ARBA00022840"/>
    </source>
</evidence>
<keyword evidence="9 18" id="KW-0028">Amino-acid biosynthesis</keyword>
<keyword evidence="10 18" id="KW-0328">Glycosyltransferase</keyword>
<proteinExistence type="inferred from homology"/>
<comment type="similarity">
    <text evidence="5 18">Belongs to the ATP phosphoribosyltransferase family. Long subfamily.</text>
</comment>
<evidence type="ECO:0000256" key="4">
    <source>
        <dbReference type="ARBA" id="ARBA00004667"/>
    </source>
</evidence>
<evidence type="ECO:0000256" key="5">
    <source>
        <dbReference type="ARBA" id="ARBA00007955"/>
    </source>
</evidence>
<protein>
    <recommendedName>
        <fullName evidence="7 18">ATP phosphoribosyltransferase</fullName>
        <shortName evidence="18">ATP-PRT</shortName>
        <shortName evidence="18">ATP-PRTase</shortName>
        <ecNumber evidence="6 18">2.4.2.17</ecNumber>
    </recommendedName>
</protein>
<keyword evidence="14 18" id="KW-0067">ATP-binding</keyword>
<dbReference type="NCBIfam" id="TIGR00070">
    <property type="entry name" value="hisG"/>
    <property type="match status" value="1"/>
</dbReference>
<dbReference type="GO" id="GO:0003879">
    <property type="term" value="F:ATP phosphoribosyltransferase activity"/>
    <property type="evidence" value="ECO:0007669"/>
    <property type="project" value="UniProtKB-UniRule"/>
</dbReference>
<dbReference type="AlphaFoldDB" id="A0A6J4UE20"/>
<comment type="catalytic activity">
    <reaction evidence="1 18">
        <text>1-(5-phospho-beta-D-ribosyl)-ATP + diphosphate = 5-phospho-alpha-D-ribose 1-diphosphate + ATP</text>
        <dbReference type="Rhea" id="RHEA:18473"/>
        <dbReference type="ChEBI" id="CHEBI:30616"/>
        <dbReference type="ChEBI" id="CHEBI:33019"/>
        <dbReference type="ChEBI" id="CHEBI:58017"/>
        <dbReference type="ChEBI" id="CHEBI:73183"/>
        <dbReference type="EC" id="2.4.2.17"/>
    </reaction>
</comment>
<evidence type="ECO:0000256" key="18">
    <source>
        <dbReference type="HAMAP-Rule" id="MF_00079"/>
    </source>
</evidence>
<keyword evidence="11 18" id="KW-0808">Transferase</keyword>
<dbReference type="GO" id="GO:0000287">
    <property type="term" value="F:magnesium ion binding"/>
    <property type="evidence" value="ECO:0007669"/>
    <property type="project" value="UniProtKB-UniRule"/>
</dbReference>
<dbReference type="InterPro" id="IPR020621">
    <property type="entry name" value="ATP-PRT_HisG_long"/>
</dbReference>
<dbReference type="UniPathway" id="UPA00031">
    <property type="reaction ID" value="UER00006"/>
</dbReference>
<sequence length="295" mass="31918">MPKLDINGGDRLKLAIQRSGRLTEDTLALLHAIGLDFESYGQRLFSRCRNFPLSILYGRDDDIPEYVGLGTVDLGIVGRNLVEEEGRPGTVLRDLGFGYCALVVAVLRDSRFQDPADLADCTVATSYPRSVRRFFADHGAAPEIITISGSVEVAPTLGIADAIADLTATGSSLLLNDLRPIATILESQAVLVANPAALDHPEKKANIDRLLLRIDAVRAARRYKYVMMNAPESALPAIRAVVPGLKAPTIVPLADPGWVAVHTALEEEAFWESIERLRAAGATEILVSSLEKLLL</sequence>
<evidence type="ECO:0000256" key="11">
    <source>
        <dbReference type="ARBA" id="ARBA00022679"/>
    </source>
</evidence>
<feature type="domain" description="Histidine biosynthesis HisG C-terminal" evidence="20">
    <location>
        <begin position="220"/>
        <end position="292"/>
    </location>
</feature>
<gene>
    <name evidence="18" type="primary">hisG</name>
    <name evidence="21" type="ORF">AVDCRST_MAG73-2598</name>
</gene>
<evidence type="ECO:0000256" key="3">
    <source>
        <dbReference type="ARBA" id="ARBA00004496"/>
    </source>
</evidence>
<evidence type="ECO:0000256" key="15">
    <source>
        <dbReference type="ARBA" id="ARBA00022842"/>
    </source>
</evidence>
<dbReference type="InterPro" id="IPR013115">
    <property type="entry name" value="HisG_C"/>
</dbReference>